<sequence>MRCLWGHEPPVSALLNALTQGKVQVAALVDTFGDENTVLKVHVAGLQGEFDVSNP</sequence>
<dbReference type="EMBL" id="JARJLG010000069">
    <property type="protein sequence ID" value="KAJ7753960.1"/>
    <property type="molecule type" value="Genomic_DNA"/>
</dbReference>
<organism evidence="1 2">
    <name type="scientific">Mycena maculata</name>
    <dbReference type="NCBI Taxonomy" id="230809"/>
    <lineage>
        <taxon>Eukaryota</taxon>
        <taxon>Fungi</taxon>
        <taxon>Dikarya</taxon>
        <taxon>Basidiomycota</taxon>
        <taxon>Agaricomycotina</taxon>
        <taxon>Agaricomycetes</taxon>
        <taxon>Agaricomycetidae</taxon>
        <taxon>Agaricales</taxon>
        <taxon>Marasmiineae</taxon>
        <taxon>Mycenaceae</taxon>
        <taxon>Mycena</taxon>
    </lineage>
</organism>
<evidence type="ECO:0000313" key="1">
    <source>
        <dbReference type="EMBL" id="KAJ7753960.1"/>
    </source>
</evidence>
<proteinExistence type="predicted"/>
<protein>
    <submittedName>
        <fullName evidence="1">Uncharacterized protein</fullName>
    </submittedName>
</protein>
<gene>
    <name evidence="1" type="ORF">DFH07DRAFT_960036</name>
</gene>
<comment type="caution">
    <text evidence="1">The sequence shown here is derived from an EMBL/GenBank/DDBJ whole genome shotgun (WGS) entry which is preliminary data.</text>
</comment>
<dbReference type="Proteomes" id="UP001215280">
    <property type="component" value="Unassembled WGS sequence"/>
</dbReference>
<keyword evidence="2" id="KW-1185">Reference proteome</keyword>
<name>A0AAD7IZN0_9AGAR</name>
<reference evidence="1" key="1">
    <citation type="submission" date="2023-03" db="EMBL/GenBank/DDBJ databases">
        <title>Massive genome expansion in bonnet fungi (Mycena s.s.) driven by repeated elements and novel gene families across ecological guilds.</title>
        <authorList>
            <consortium name="Lawrence Berkeley National Laboratory"/>
            <person name="Harder C.B."/>
            <person name="Miyauchi S."/>
            <person name="Viragh M."/>
            <person name="Kuo A."/>
            <person name="Thoen E."/>
            <person name="Andreopoulos B."/>
            <person name="Lu D."/>
            <person name="Skrede I."/>
            <person name="Drula E."/>
            <person name="Henrissat B."/>
            <person name="Morin E."/>
            <person name="Kohler A."/>
            <person name="Barry K."/>
            <person name="LaButti K."/>
            <person name="Morin E."/>
            <person name="Salamov A."/>
            <person name="Lipzen A."/>
            <person name="Mereny Z."/>
            <person name="Hegedus B."/>
            <person name="Baldrian P."/>
            <person name="Stursova M."/>
            <person name="Weitz H."/>
            <person name="Taylor A."/>
            <person name="Grigoriev I.V."/>
            <person name="Nagy L.G."/>
            <person name="Martin F."/>
            <person name="Kauserud H."/>
        </authorList>
    </citation>
    <scope>NUCLEOTIDE SEQUENCE</scope>
    <source>
        <strain evidence="1">CBHHK188m</strain>
    </source>
</reference>
<dbReference type="AlphaFoldDB" id="A0AAD7IZN0"/>
<accession>A0AAD7IZN0</accession>
<evidence type="ECO:0000313" key="2">
    <source>
        <dbReference type="Proteomes" id="UP001215280"/>
    </source>
</evidence>